<protein>
    <submittedName>
        <fullName evidence="2">DUF397 domain-containing protein</fullName>
    </submittedName>
</protein>
<dbReference type="EMBL" id="JBITPR010000060">
    <property type="protein sequence ID" value="MFI7875342.1"/>
    <property type="molecule type" value="Genomic_DNA"/>
</dbReference>
<sequence length="66" mass="7328">MPSEPVWYKSSYSEEGGNNCVEVAVLEDRCIGIRDSVRPAMSFSVEHATFTAFIRAIQSDADTLRS</sequence>
<name>A0ABW8BJY5_9ACTN</name>
<feature type="domain" description="DUF397" evidence="1">
    <location>
        <begin position="6"/>
        <end position="57"/>
    </location>
</feature>
<organism evidence="2 3">
    <name type="scientific">Streptomyces salinarius</name>
    <dbReference type="NCBI Taxonomy" id="2762598"/>
    <lineage>
        <taxon>Bacteria</taxon>
        <taxon>Bacillati</taxon>
        <taxon>Actinomycetota</taxon>
        <taxon>Actinomycetes</taxon>
        <taxon>Kitasatosporales</taxon>
        <taxon>Streptomycetaceae</taxon>
        <taxon>Streptomyces</taxon>
    </lineage>
</organism>
<reference evidence="2 3" key="1">
    <citation type="submission" date="2024-07" db="EMBL/GenBank/DDBJ databases">
        <title>Whole genome sequencing of Prodigiosin pigment-producing Streptomyces salinarius isolated from rhizosphere soil of Arachis hypogaea.</title>
        <authorList>
            <person name="Vidhya A."/>
            <person name="Ramya S."/>
        </authorList>
    </citation>
    <scope>NUCLEOTIDE SEQUENCE [LARGE SCALE GENOMIC DNA]</scope>
    <source>
        <strain evidence="2 3">VRMG2420</strain>
    </source>
</reference>
<evidence type="ECO:0000313" key="3">
    <source>
        <dbReference type="Proteomes" id="UP001614264"/>
    </source>
</evidence>
<dbReference type="RefSeq" id="WP_399594710.1">
    <property type="nucleotide sequence ID" value="NZ_JBITPR010000060.1"/>
</dbReference>
<evidence type="ECO:0000313" key="2">
    <source>
        <dbReference type="EMBL" id="MFI7875342.1"/>
    </source>
</evidence>
<keyword evidence="3" id="KW-1185">Reference proteome</keyword>
<dbReference type="Proteomes" id="UP001614264">
    <property type="component" value="Unassembled WGS sequence"/>
</dbReference>
<accession>A0ABW8BJY5</accession>
<comment type="caution">
    <text evidence="2">The sequence shown here is derived from an EMBL/GenBank/DDBJ whole genome shotgun (WGS) entry which is preliminary data.</text>
</comment>
<dbReference type="InterPro" id="IPR007278">
    <property type="entry name" value="DUF397"/>
</dbReference>
<dbReference type="Pfam" id="PF04149">
    <property type="entry name" value="DUF397"/>
    <property type="match status" value="1"/>
</dbReference>
<gene>
    <name evidence="2" type="ORF">AB4829_32725</name>
</gene>
<evidence type="ECO:0000259" key="1">
    <source>
        <dbReference type="Pfam" id="PF04149"/>
    </source>
</evidence>
<proteinExistence type="predicted"/>